<gene>
    <name evidence="2" type="ORF">KI387_025003</name>
</gene>
<evidence type="ECO:0000313" key="2">
    <source>
        <dbReference type="EMBL" id="KAH9316376.1"/>
    </source>
</evidence>
<dbReference type="Proteomes" id="UP000824469">
    <property type="component" value="Unassembled WGS sequence"/>
</dbReference>
<dbReference type="OMA" id="QCEERIV"/>
<accession>A0AA38G4D9</accession>
<protein>
    <submittedName>
        <fullName evidence="2">Uncharacterized protein</fullName>
    </submittedName>
</protein>
<sequence>DVFFDDESAEVVVSSLRIAEEQDSGGLREAMFTNANWFAFQDDRPADQPVSTSLVSSSQRGDDSHVNNTVMSANSGGSSSSDDEVVVGEDDDLVDTDTSQSASAPGFDADFGNGTTPNGVDLEMKGKTSLNLLDDLSLELEKVDITDNLSFIQCEERTVEIFGVKAPEWVGWRETADFEGTSGRNPFGGTNPFDSDIEHLSNTCDDSKSAEANQVSGVEIDGVSSKEISVEGSVSGPQGEVQADELKSKTMSLFEDNVEFVGVEIEGTQKAMEHALKEGIVGEAAPIKVEVVRRLPE</sequence>
<organism evidence="2 3">
    <name type="scientific">Taxus chinensis</name>
    <name type="common">Chinese yew</name>
    <name type="synonym">Taxus wallichiana var. chinensis</name>
    <dbReference type="NCBI Taxonomy" id="29808"/>
    <lineage>
        <taxon>Eukaryota</taxon>
        <taxon>Viridiplantae</taxon>
        <taxon>Streptophyta</taxon>
        <taxon>Embryophyta</taxon>
        <taxon>Tracheophyta</taxon>
        <taxon>Spermatophyta</taxon>
        <taxon>Pinopsida</taxon>
        <taxon>Pinidae</taxon>
        <taxon>Conifers II</taxon>
        <taxon>Cupressales</taxon>
        <taxon>Taxaceae</taxon>
        <taxon>Taxus</taxon>
    </lineage>
</organism>
<feature type="region of interest" description="Disordered" evidence="1">
    <location>
        <begin position="43"/>
        <end position="118"/>
    </location>
</feature>
<evidence type="ECO:0000256" key="1">
    <source>
        <dbReference type="SAM" id="MobiDB-lite"/>
    </source>
</evidence>
<reference evidence="2 3" key="1">
    <citation type="journal article" date="2021" name="Nat. Plants">
        <title>The Taxus genome provides insights into paclitaxel biosynthesis.</title>
        <authorList>
            <person name="Xiong X."/>
            <person name="Gou J."/>
            <person name="Liao Q."/>
            <person name="Li Y."/>
            <person name="Zhou Q."/>
            <person name="Bi G."/>
            <person name="Li C."/>
            <person name="Du R."/>
            <person name="Wang X."/>
            <person name="Sun T."/>
            <person name="Guo L."/>
            <person name="Liang H."/>
            <person name="Lu P."/>
            <person name="Wu Y."/>
            <person name="Zhang Z."/>
            <person name="Ro D.K."/>
            <person name="Shang Y."/>
            <person name="Huang S."/>
            <person name="Yan J."/>
        </authorList>
    </citation>
    <scope>NUCLEOTIDE SEQUENCE [LARGE SCALE GENOMIC DNA]</scope>
    <source>
        <strain evidence="2">Ta-2019</strain>
    </source>
</reference>
<keyword evidence="3" id="KW-1185">Reference proteome</keyword>
<feature type="non-terminal residue" evidence="2">
    <location>
        <position position="1"/>
    </location>
</feature>
<dbReference type="EMBL" id="JAHRHJ020000005">
    <property type="protein sequence ID" value="KAH9316376.1"/>
    <property type="molecule type" value="Genomic_DNA"/>
</dbReference>
<name>A0AA38G4D9_TAXCH</name>
<dbReference type="AlphaFoldDB" id="A0AA38G4D9"/>
<feature type="compositionally biased region" description="Acidic residues" evidence="1">
    <location>
        <begin position="81"/>
        <end position="95"/>
    </location>
</feature>
<evidence type="ECO:0000313" key="3">
    <source>
        <dbReference type="Proteomes" id="UP000824469"/>
    </source>
</evidence>
<feature type="non-terminal residue" evidence="2">
    <location>
        <position position="297"/>
    </location>
</feature>
<proteinExistence type="predicted"/>
<comment type="caution">
    <text evidence="2">The sequence shown here is derived from an EMBL/GenBank/DDBJ whole genome shotgun (WGS) entry which is preliminary data.</text>
</comment>
<feature type="compositionally biased region" description="Polar residues" evidence="1">
    <location>
        <begin position="49"/>
        <end position="59"/>
    </location>
</feature>